<accession>A0AAE3ZTH0</accession>
<keyword evidence="3" id="KW-1185">Reference proteome</keyword>
<keyword evidence="1" id="KW-1133">Transmembrane helix</keyword>
<dbReference type="AlphaFoldDB" id="A0AAE3ZTH0"/>
<feature type="transmembrane region" description="Helical" evidence="1">
    <location>
        <begin position="205"/>
        <end position="227"/>
    </location>
</feature>
<comment type="caution">
    <text evidence="2">The sequence shown here is derived from an EMBL/GenBank/DDBJ whole genome shotgun (WGS) entry which is preliminary data.</text>
</comment>
<dbReference type="EMBL" id="JAVDYC010000001">
    <property type="protein sequence ID" value="MDR7324440.1"/>
    <property type="molecule type" value="Genomic_DNA"/>
</dbReference>
<keyword evidence="1" id="KW-0812">Transmembrane</keyword>
<dbReference type="Pfam" id="PF13398">
    <property type="entry name" value="Peptidase_M50B"/>
    <property type="match status" value="1"/>
</dbReference>
<evidence type="ECO:0000313" key="2">
    <source>
        <dbReference type="EMBL" id="MDR7324440.1"/>
    </source>
</evidence>
<proteinExistence type="predicted"/>
<name>A0AAE3ZTH0_9ACTN</name>
<evidence type="ECO:0008006" key="4">
    <source>
        <dbReference type="Google" id="ProtNLM"/>
    </source>
</evidence>
<feature type="transmembrane region" description="Helical" evidence="1">
    <location>
        <begin position="165"/>
        <end position="185"/>
    </location>
</feature>
<keyword evidence="1" id="KW-0472">Membrane</keyword>
<dbReference type="InterPro" id="IPR049500">
    <property type="entry name" value="Peptidase_M50B-like"/>
</dbReference>
<evidence type="ECO:0000256" key="1">
    <source>
        <dbReference type="SAM" id="Phobius"/>
    </source>
</evidence>
<evidence type="ECO:0000313" key="3">
    <source>
        <dbReference type="Proteomes" id="UP001183629"/>
    </source>
</evidence>
<dbReference type="Proteomes" id="UP001183629">
    <property type="component" value="Unassembled WGS sequence"/>
</dbReference>
<organism evidence="2 3">
    <name type="scientific">Catenuloplanes niger</name>
    <dbReference type="NCBI Taxonomy" id="587534"/>
    <lineage>
        <taxon>Bacteria</taxon>
        <taxon>Bacillati</taxon>
        <taxon>Actinomycetota</taxon>
        <taxon>Actinomycetes</taxon>
        <taxon>Micromonosporales</taxon>
        <taxon>Micromonosporaceae</taxon>
        <taxon>Catenuloplanes</taxon>
    </lineage>
</organism>
<feature type="transmembrane region" description="Helical" evidence="1">
    <location>
        <begin position="20"/>
        <end position="41"/>
    </location>
</feature>
<feature type="transmembrane region" description="Helical" evidence="1">
    <location>
        <begin position="90"/>
        <end position="108"/>
    </location>
</feature>
<protein>
    <recommendedName>
        <fullName evidence="4">Peptidase M50B-like protein</fullName>
    </recommendedName>
</protein>
<gene>
    <name evidence="2" type="ORF">J2S44_004690</name>
</gene>
<dbReference type="RefSeq" id="WP_310417851.1">
    <property type="nucleotide sequence ID" value="NZ_JAVDYC010000001.1"/>
</dbReference>
<feature type="transmembrane region" description="Helical" evidence="1">
    <location>
        <begin position="120"/>
        <end position="153"/>
    </location>
</feature>
<reference evidence="2 3" key="1">
    <citation type="submission" date="2023-07" db="EMBL/GenBank/DDBJ databases">
        <title>Sequencing the genomes of 1000 actinobacteria strains.</title>
        <authorList>
            <person name="Klenk H.-P."/>
        </authorList>
    </citation>
    <scope>NUCLEOTIDE SEQUENCE [LARGE SCALE GENOMIC DNA]</scope>
    <source>
        <strain evidence="2 3">DSM 44711</strain>
    </source>
</reference>
<sequence>MPGLLEIAAAVPDPGVNKVAWAGALLAWLLAVPAYVIFGLIDTIAHEGGHALLARLLFQRVRAIRLFRDGGGATYFDEDMPWAVDVAVKFIGYVAPSLFGLAAAWLLARDLVDATLWASLGFLFVMLFAVRGLLGWLVVPALMVVICYVALAVEPPMRELFAHVWAWFLLIAAVETMLIFLRARGYDHNSSDAGALHRLTSLSGAFWAVLMLFGTTAALVYGGVLMLRAAV</sequence>